<keyword evidence="2" id="KW-0238">DNA-binding</keyword>
<keyword evidence="1" id="KW-0805">Transcription regulation</keyword>
<reference evidence="5 6" key="1">
    <citation type="submission" date="2013-08" db="EMBL/GenBank/DDBJ databases">
        <title>The genome sequence of Knoellia sinensis.</title>
        <authorList>
            <person name="Zhu W."/>
            <person name="Wang G."/>
        </authorList>
    </citation>
    <scope>NUCLEOTIDE SEQUENCE [LARGE SCALE GENOMIC DNA]</scope>
    <source>
        <strain evidence="5 6">KCTC 19936</strain>
    </source>
</reference>
<dbReference type="InterPro" id="IPR036388">
    <property type="entry name" value="WH-like_DNA-bd_sf"/>
</dbReference>
<organism evidence="5 6">
    <name type="scientific">Knoellia sinensis KCTC 19936</name>
    <dbReference type="NCBI Taxonomy" id="1385520"/>
    <lineage>
        <taxon>Bacteria</taxon>
        <taxon>Bacillati</taxon>
        <taxon>Actinomycetota</taxon>
        <taxon>Actinomycetes</taxon>
        <taxon>Micrococcales</taxon>
        <taxon>Intrasporangiaceae</taxon>
        <taxon>Knoellia</taxon>
    </lineage>
</organism>
<dbReference type="EMBL" id="AVPJ01000002">
    <property type="protein sequence ID" value="KGN34415.1"/>
    <property type="molecule type" value="Genomic_DNA"/>
</dbReference>
<evidence type="ECO:0000256" key="3">
    <source>
        <dbReference type="ARBA" id="ARBA00023163"/>
    </source>
</evidence>
<dbReference type="Pfam" id="PF00196">
    <property type="entry name" value="GerE"/>
    <property type="match status" value="1"/>
</dbReference>
<dbReference type="eggNOG" id="COG2197">
    <property type="taxonomic scope" value="Bacteria"/>
</dbReference>
<dbReference type="InterPro" id="IPR016032">
    <property type="entry name" value="Sig_transdc_resp-reg_C-effctor"/>
</dbReference>
<dbReference type="AlphaFoldDB" id="A0A0A0JAF8"/>
<feature type="domain" description="HTH luxR-type" evidence="4">
    <location>
        <begin position="255"/>
        <end position="320"/>
    </location>
</feature>
<evidence type="ECO:0000313" key="6">
    <source>
        <dbReference type="Proteomes" id="UP000030002"/>
    </source>
</evidence>
<dbReference type="SUPFAM" id="SSF46894">
    <property type="entry name" value="C-terminal effector domain of the bipartite response regulators"/>
    <property type="match status" value="1"/>
</dbReference>
<keyword evidence="3" id="KW-0804">Transcription</keyword>
<dbReference type="InterPro" id="IPR039420">
    <property type="entry name" value="WalR-like"/>
</dbReference>
<dbReference type="Proteomes" id="UP000030002">
    <property type="component" value="Unassembled WGS sequence"/>
</dbReference>
<keyword evidence="6" id="KW-1185">Reference proteome</keyword>
<proteinExistence type="predicted"/>
<sequence>MGDELTTRVYMLLLRLKAPRRSLLLQEGYSEEEVAAALGSLQSRRLIDASRRDVIEVHPPDTTLPAYAADLERQARATRSAIEGLAHTYYEARSTGGTARTSQDVSLLDSVADIESAFFRASGRAESRIVRLVARSDRMDQVVIRHAESIIAARPTKTHPSLERLVVFEQSILEVEGAFNALSALRADGIDVRLTPHLAFSVLAVDRAAAVIDISHLEPGGGGSLYVQQRQLASALMDMCIGLFSLSTPLPRTPSGPALHRLTQRDGEIIALLAAGASDATIARQLAISQRTVERRVRTIMEELGATTRFQAGTNAVRRGFL</sequence>
<dbReference type="PANTHER" id="PTHR43214:SF24">
    <property type="entry name" value="TRANSCRIPTIONAL REGULATORY PROTEIN NARL-RELATED"/>
    <property type="match status" value="1"/>
</dbReference>
<evidence type="ECO:0000313" key="5">
    <source>
        <dbReference type="EMBL" id="KGN34415.1"/>
    </source>
</evidence>
<dbReference type="InterPro" id="IPR000792">
    <property type="entry name" value="Tscrpt_reg_LuxR_C"/>
</dbReference>
<dbReference type="GO" id="GO:0003677">
    <property type="term" value="F:DNA binding"/>
    <property type="evidence" value="ECO:0007669"/>
    <property type="project" value="UniProtKB-KW"/>
</dbReference>
<name>A0A0A0JAF8_9MICO</name>
<dbReference type="Gene3D" id="1.10.10.10">
    <property type="entry name" value="Winged helix-like DNA-binding domain superfamily/Winged helix DNA-binding domain"/>
    <property type="match status" value="1"/>
</dbReference>
<gene>
    <name evidence="5" type="ORF">N802_12755</name>
</gene>
<evidence type="ECO:0000256" key="1">
    <source>
        <dbReference type="ARBA" id="ARBA00023015"/>
    </source>
</evidence>
<dbReference type="SMART" id="SM00421">
    <property type="entry name" value="HTH_LUXR"/>
    <property type="match status" value="1"/>
</dbReference>
<dbReference type="STRING" id="1385520.N802_12755"/>
<evidence type="ECO:0000259" key="4">
    <source>
        <dbReference type="PROSITE" id="PS50043"/>
    </source>
</evidence>
<dbReference type="GO" id="GO:0006355">
    <property type="term" value="P:regulation of DNA-templated transcription"/>
    <property type="evidence" value="ECO:0007669"/>
    <property type="project" value="InterPro"/>
</dbReference>
<dbReference type="PROSITE" id="PS50043">
    <property type="entry name" value="HTH_LUXR_2"/>
    <property type="match status" value="1"/>
</dbReference>
<comment type="caution">
    <text evidence="5">The sequence shown here is derived from an EMBL/GenBank/DDBJ whole genome shotgun (WGS) entry which is preliminary data.</text>
</comment>
<protein>
    <recommendedName>
        <fullName evidence="4">HTH luxR-type domain-containing protein</fullName>
    </recommendedName>
</protein>
<evidence type="ECO:0000256" key="2">
    <source>
        <dbReference type="ARBA" id="ARBA00023125"/>
    </source>
</evidence>
<dbReference type="PRINTS" id="PR00038">
    <property type="entry name" value="HTHLUXR"/>
</dbReference>
<dbReference type="PANTHER" id="PTHR43214">
    <property type="entry name" value="TWO-COMPONENT RESPONSE REGULATOR"/>
    <property type="match status" value="1"/>
</dbReference>
<accession>A0A0A0JAF8</accession>